<gene>
    <name evidence="1" type="ORF">Srubr_29510</name>
</gene>
<organism evidence="1 2">
    <name type="scientific">Streptomyces rubradiris</name>
    <name type="common">Streptomyces achromogenes subsp. rubradiris</name>
    <dbReference type="NCBI Taxonomy" id="285531"/>
    <lineage>
        <taxon>Bacteria</taxon>
        <taxon>Bacillati</taxon>
        <taxon>Actinomycetota</taxon>
        <taxon>Actinomycetes</taxon>
        <taxon>Kitasatosporales</taxon>
        <taxon>Streptomycetaceae</taxon>
        <taxon>Streptomyces</taxon>
    </lineage>
</organism>
<keyword evidence="2" id="KW-1185">Reference proteome</keyword>
<sequence>MPSAVERAIADRQAASGACWSVNPTVSALLPACTREWYAGGTTERARHPGATPSTGVAARSPNYAAVRVSRRAPGGLRRGRCS</sequence>
<dbReference type="Proteomes" id="UP000646738">
    <property type="component" value="Unassembled WGS sequence"/>
</dbReference>
<comment type="caution">
    <text evidence="1">The sequence shown here is derived from an EMBL/GenBank/DDBJ whole genome shotgun (WGS) entry which is preliminary data.</text>
</comment>
<reference evidence="2" key="1">
    <citation type="submission" date="2023-07" db="EMBL/GenBank/DDBJ databases">
        <title>Whole genome shotgun sequence of Streptomyces achromogenes subsp. rubradiris NBRC 14000.</title>
        <authorList>
            <person name="Komaki H."/>
            <person name="Tamura T."/>
        </authorList>
    </citation>
    <scope>NUCLEOTIDE SEQUENCE [LARGE SCALE GENOMIC DNA]</scope>
    <source>
        <strain evidence="2">NBRC 14000</strain>
    </source>
</reference>
<evidence type="ECO:0000313" key="2">
    <source>
        <dbReference type="Proteomes" id="UP000646738"/>
    </source>
</evidence>
<name>A0ABQ3RB71_STRRR</name>
<protein>
    <submittedName>
        <fullName evidence="1">Uncharacterized protein</fullName>
    </submittedName>
</protein>
<dbReference type="EMBL" id="BNEA01000015">
    <property type="protein sequence ID" value="GHI53105.1"/>
    <property type="molecule type" value="Genomic_DNA"/>
</dbReference>
<evidence type="ECO:0000313" key="1">
    <source>
        <dbReference type="EMBL" id="GHI53105.1"/>
    </source>
</evidence>
<accession>A0ABQ3RB71</accession>
<proteinExistence type="predicted"/>